<accession>A0A1S4EBR3</accession>
<name>A0A1S4EBR3_DIACI</name>
<organism evidence="1 2">
    <name type="scientific">Diaphorina citri</name>
    <name type="common">Asian citrus psyllid</name>
    <dbReference type="NCBI Taxonomy" id="121845"/>
    <lineage>
        <taxon>Eukaryota</taxon>
        <taxon>Metazoa</taxon>
        <taxon>Ecdysozoa</taxon>
        <taxon>Arthropoda</taxon>
        <taxon>Hexapoda</taxon>
        <taxon>Insecta</taxon>
        <taxon>Pterygota</taxon>
        <taxon>Neoptera</taxon>
        <taxon>Paraneoptera</taxon>
        <taxon>Hemiptera</taxon>
        <taxon>Sternorrhyncha</taxon>
        <taxon>Psylloidea</taxon>
        <taxon>Psyllidae</taxon>
        <taxon>Diaphorininae</taxon>
        <taxon>Diaphorina</taxon>
    </lineage>
</organism>
<sequence length="103" mass="12207">MNYIHVSWKRLWWTLVVILCGVVTFPRRVDLKPINAASHVLGLDEHDIRKIQYIPQYHCLRYRKLDLIKRCRNSLYNDITKKLRKSFTSAGEPVDGGNRRGVW</sequence>
<dbReference type="PaxDb" id="121845-A0A1S4EBR3"/>
<dbReference type="GeneID" id="108252420"/>
<dbReference type="AlphaFoldDB" id="A0A1S4EBR3"/>
<keyword evidence="1" id="KW-1185">Reference proteome</keyword>
<evidence type="ECO:0000313" key="2">
    <source>
        <dbReference type="RefSeq" id="XP_017299656.1"/>
    </source>
</evidence>
<proteinExistence type="predicted"/>
<gene>
    <name evidence="2" type="primary">LOC108252420</name>
</gene>
<evidence type="ECO:0000313" key="1">
    <source>
        <dbReference type="Proteomes" id="UP000079169"/>
    </source>
</evidence>
<dbReference type="KEGG" id="dci:108252420"/>
<dbReference type="RefSeq" id="XP_017299656.1">
    <property type="nucleotide sequence ID" value="XM_017444167.2"/>
</dbReference>
<dbReference type="Proteomes" id="UP000079169">
    <property type="component" value="Unplaced"/>
</dbReference>
<protein>
    <submittedName>
        <fullName evidence="2">Uncharacterized protein LOC108252420</fullName>
    </submittedName>
</protein>
<reference evidence="2" key="1">
    <citation type="submission" date="2025-08" db="UniProtKB">
        <authorList>
            <consortium name="RefSeq"/>
        </authorList>
    </citation>
    <scope>IDENTIFICATION</scope>
</reference>